<protein>
    <submittedName>
        <fullName evidence="1">Uncharacterized protein</fullName>
    </submittedName>
</protein>
<gene>
    <name evidence="1" type="ORF">J1C56_32265</name>
</gene>
<proteinExistence type="predicted"/>
<reference evidence="1" key="1">
    <citation type="journal article" date="2021" name="Microorganisms">
        <title>Phylogenomic Reconstruction and Metabolic Potential of the Genus Aminobacter.</title>
        <authorList>
            <person name="Artuso I."/>
            <person name="Turrini P."/>
            <person name="Pirolo M."/>
            <person name="Lugli G.A."/>
            <person name="Ventura M."/>
            <person name="Visca P."/>
        </authorList>
    </citation>
    <scope>NUCLEOTIDE SEQUENCE</scope>
    <source>
        <strain evidence="1">LMG 26462</strain>
    </source>
</reference>
<accession>A0A9X1AJ76</accession>
<dbReference type="EMBL" id="JAFLWW010000019">
    <property type="protein sequence ID" value="MBT1160206.1"/>
    <property type="molecule type" value="Genomic_DNA"/>
</dbReference>
<evidence type="ECO:0000313" key="2">
    <source>
        <dbReference type="Proteomes" id="UP001138921"/>
    </source>
</evidence>
<evidence type="ECO:0000313" key="1">
    <source>
        <dbReference type="EMBL" id="MBT1160206.1"/>
    </source>
</evidence>
<name>A0A9X1AJ76_9HYPH</name>
<dbReference type="RefSeq" id="WP_214393993.1">
    <property type="nucleotide sequence ID" value="NZ_JAFLWW010000019.1"/>
</dbReference>
<organism evidence="1 2">
    <name type="scientific">Aminobacter anthyllidis</name>
    <dbReference type="NCBI Taxonomy" id="1035067"/>
    <lineage>
        <taxon>Bacteria</taxon>
        <taxon>Pseudomonadati</taxon>
        <taxon>Pseudomonadota</taxon>
        <taxon>Alphaproteobacteria</taxon>
        <taxon>Hyphomicrobiales</taxon>
        <taxon>Phyllobacteriaceae</taxon>
        <taxon>Aminobacter</taxon>
    </lineage>
</organism>
<keyword evidence="2" id="KW-1185">Reference proteome</keyword>
<sequence>MGGSNGKNGGTAFDFGIMRGVIIKIATSEGCPVDLSEVARAVAADFCPENEYPDEIIDALVKIARQTKAGRDAG</sequence>
<dbReference type="AlphaFoldDB" id="A0A9X1AJ76"/>
<reference evidence="1" key="2">
    <citation type="submission" date="2021-03" db="EMBL/GenBank/DDBJ databases">
        <authorList>
            <person name="Artuso I."/>
            <person name="Turrini P."/>
            <person name="Pirolo M."/>
            <person name="Lugli G.A."/>
            <person name="Ventura M."/>
            <person name="Visca P."/>
        </authorList>
    </citation>
    <scope>NUCLEOTIDE SEQUENCE</scope>
    <source>
        <strain evidence="1">LMG 26462</strain>
    </source>
</reference>
<comment type="caution">
    <text evidence="1">The sequence shown here is derived from an EMBL/GenBank/DDBJ whole genome shotgun (WGS) entry which is preliminary data.</text>
</comment>
<dbReference type="Proteomes" id="UP001138921">
    <property type="component" value="Unassembled WGS sequence"/>
</dbReference>